<dbReference type="InterPro" id="IPR006311">
    <property type="entry name" value="TAT_signal"/>
</dbReference>
<evidence type="ECO:0000313" key="2">
    <source>
        <dbReference type="EMBL" id="GIE72121.1"/>
    </source>
</evidence>
<proteinExistence type="inferred from homology"/>
<dbReference type="Proteomes" id="UP000624709">
    <property type="component" value="Unassembled WGS sequence"/>
</dbReference>
<reference evidence="2 3" key="1">
    <citation type="submission" date="2021-01" db="EMBL/GenBank/DDBJ databases">
        <title>Whole genome shotgun sequence of Actinoplanes palleronii NBRC 14916.</title>
        <authorList>
            <person name="Komaki H."/>
            <person name="Tamura T."/>
        </authorList>
    </citation>
    <scope>NUCLEOTIDE SEQUENCE [LARGE SCALE GENOMIC DNA]</scope>
    <source>
        <strain evidence="2 3">NBRC 14916</strain>
    </source>
</reference>
<gene>
    <name evidence="2" type="ORF">Apa02nite_082290</name>
</gene>
<dbReference type="Pfam" id="PF06236">
    <property type="entry name" value="MelC1"/>
    <property type="match status" value="1"/>
</dbReference>
<keyword evidence="3" id="KW-1185">Reference proteome</keyword>
<comment type="similarity">
    <text evidence="1">Belongs to the melC1 family.</text>
</comment>
<evidence type="ECO:0000313" key="3">
    <source>
        <dbReference type="Proteomes" id="UP000624709"/>
    </source>
</evidence>
<accession>A0ABQ4BN64</accession>
<evidence type="ECO:0000256" key="1">
    <source>
        <dbReference type="ARBA" id="ARBA00009871"/>
    </source>
</evidence>
<dbReference type="InterPro" id="IPR023199">
    <property type="entry name" value="GriE/MELC1_sf"/>
</dbReference>
<dbReference type="InterPro" id="IPR010928">
    <property type="entry name" value="MelC1"/>
</dbReference>
<dbReference type="EMBL" id="BOMS01000137">
    <property type="protein sequence ID" value="GIE72121.1"/>
    <property type="molecule type" value="Genomic_DNA"/>
</dbReference>
<dbReference type="PROSITE" id="PS51318">
    <property type="entry name" value="TAT"/>
    <property type="match status" value="1"/>
</dbReference>
<dbReference type="Gene3D" id="3.30.1880.10">
    <property type="entry name" value="protein ne1242 domain like"/>
    <property type="match status" value="1"/>
</dbReference>
<organism evidence="2 3">
    <name type="scientific">Actinoplanes palleronii</name>
    <dbReference type="NCBI Taxonomy" id="113570"/>
    <lineage>
        <taxon>Bacteria</taxon>
        <taxon>Bacillati</taxon>
        <taxon>Actinomycetota</taxon>
        <taxon>Actinomycetes</taxon>
        <taxon>Micromonosporales</taxon>
        <taxon>Micromonosporaceae</taxon>
        <taxon>Actinoplanes</taxon>
    </lineage>
</organism>
<name>A0ABQ4BN64_9ACTN</name>
<sequence length="171" mass="17861">MHAYAAPPPPEKALQMSTVTRRDLLRYGAAATVVVSGAVGAQALSTPSSAAQPATTDPRDFDVEYRGKRITGAHGPANNTRVTVAGSRTREPHQVLIDGRKLALMPIELPPSAAVPAGTIAFISALNHYEPVLVDDGKHAGGLLKLARRAVDALGDTELTALAGVEHDHGH</sequence>
<comment type="caution">
    <text evidence="2">The sequence shown here is derived from an EMBL/GenBank/DDBJ whole genome shotgun (WGS) entry which is preliminary data.</text>
</comment>
<protein>
    <submittedName>
        <fullName evidence="2">Uncharacterized protein</fullName>
    </submittedName>
</protein>